<evidence type="ECO:0000256" key="2">
    <source>
        <dbReference type="ARBA" id="ARBA00022829"/>
    </source>
</evidence>
<name>A0A1G2PTZ9_9BACT</name>
<dbReference type="Proteomes" id="UP000178646">
    <property type="component" value="Unassembled WGS sequence"/>
</dbReference>
<dbReference type="GO" id="GO:0045881">
    <property type="term" value="P:positive regulation of sporulation resulting in formation of a cellular spore"/>
    <property type="evidence" value="ECO:0007669"/>
    <property type="project" value="TreeGrafter"/>
</dbReference>
<dbReference type="InterPro" id="IPR057240">
    <property type="entry name" value="ParB_dimer_C"/>
</dbReference>
<dbReference type="InterPro" id="IPR003115">
    <property type="entry name" value="ParB_N"/>
</dbReference>
<keyword evidence="2" id="KW-0159">Chromosome partition</keyword>
<dbReference type="PANTHER" id="PTHR33375">
    <property type="entry name" value="CHROMOSOME-PARTITIONING PROTEIN PARB-RELATED"/>
    <property type="match status" value="1"/>
</dbReference>
<evidence type="ECO:0000256" key="4">
    <source>
        <dbReference type="SAM" id="MobiDB-lite"/>
    </source>
</evidence>
<dbReference type="GO" id="GO:0005694">
    <property type="term" value="C:chromosome"/>
    <property type="evidence" value="ECO:0007669"/>
    <property type="project" value="TreeGrafter"/>
</dbReference>
<dbReference type="PANTHER" id="PTHR33375:SF1">
    <property type="entry name" value="CHROMOSOME-PARTITIONING PROTEIN PARB-RELATED"/>
    <property type="match status" value="1"/>
</dbReference>
<reference evidence="6 7" key="1">
    <citation type="journal article" date="2016" name="Nat. Commun.">
        <title>Thousands of microbial genomes shed light on interconnected biogeochemical processes in an aquifer system.</title>
        <authorList>
            <person name="Anantharaman K."/>
            <person name="Brown C.T."/>
            <person name="Hug L.A."/>
            <person name="Sharon I."/>
            <person name="Castelle C.J."/>
            <person name="Probst A.J."/>
            <person name="Thomas B.C."/>
            <person name="Singh A."/>
            <person name="Wilkins M.J."/>
            <person name="Karaoz U."/>
            <person name="Brodie E.L."/>
            <person name="Williams K.H."/>
            <person name="Hubbard S.S."/>
            <person name="Banfield J.F."/>
        </authorList>
    </citation>
    <scope>NUCLEOTIDE SEQUENCE [LARGE SCALE GENOMIC DNA]</scope>
</reference>
<evidence type="ECO:0000313" key="6">
    <source>
        <dbReference type="EMBL" id="OHA51062.1"/>
    </source>
</evidence>
<evidence type="ECO:0000256" key="3">
    <source>
        <dbReference type="ARBA" id="ARBA00023125"/>
    </source>
</evidence>
<dbReference type="SUPFAM" id="SSF110849">
    <property type="entry name" value="ParB/Sulfiredoxin"/>
    <property type="match status" value="1"/>
</dbReference>
<dbReference type="Pfam" id="PF02195">
    <property type="entry name" value="ParB_N"/>
    <property type="match status" value="1"/>
</dbReference>
<sequence>MTENDLASLGSVFLIEVDKVKPNSQQPRTEFDLEKIKDLSESIRQYGVLQPLVVIRKETENENGISVEYELIAGERRLRASKLAGLSQVPVVIRKESDEKTKLELAIIENLQREDLNAIDRAMAFEKLVNNFKLKHHEVATRVGKSREYVSNTIRLLMLPEEIQSGLTMGDISEGHCRALLALDGRLEEQMTLYRDIVGKKMSVRLVEKITRNMVNGILGAEESVNAELKSMEKKLADTLGTKVQIEMTGGRGTISINFFSSEELNAFLTRMTAKAEKKTGFEQKSGEKSIDGIMENESAPATSAPVAGKSDFNGAAADPVEELLKNFSL</sequence>
<dbReference type="FunFam" id="3.90.1530.30:FF:000001">
    <property type="entry name" value="Chromosome partitioning protein ParB"/>
    <property type="match status" value="1"/>
</dbReference>
<proteinExistence type="inferred from homology"/>
<evidence type="ECO:0000259" key="5">
    <source>
        <dbReference type="SMART" id="SM00470"/>
    </source>
</evidence>
<evidence type="ECO:0000313" key="7">
    <source>
        <dbReference type="Proteomes" id="UP000178646"/>
    </source>
</evidence>
<feature type="domain" description="ParB-like N-terminal" evidence="5">
    <location>
        <begin position="13"/>
        <end position="111"/>
    </location>
</feature>
<feature type="compositionally biased region" description="Basic and acidic residues" evidence="4">
    <location>
        <begin position="279"/>
        <end position="291"/>
    </location>
</feature>
<dbReference type="SMART" id="SM00470">
    <property type="entry name" value="ParB"/>
    <property type="match status" value="1"/>
</dbReference>
<gene>
    <name evidence="6" type="ORF">A2W59_00930</name>
</gene>
<dbReference type="GO" id="GO:0003677">
    <property type="term" value="F:DNA binding"/>
    <property type="evidence" value="ECO:0007669"/>
    <property type="project" value="UniProtKB-KW"/>
</dbReference>
<dbReference type="InterPro" id="IPR004437">
    <property type="entry name" value="ParB/RepB/Spo0J"/>
</dbReference>
<dbReference type="GO" id="GO:0007059">
    <property type="term" value="P:chromosome segregation"/>
    <property type="evidence" value="ECO:0007669"/>
    <property type="project" value="UniProtKB-KW"/>
</dbReference>
<comment type="similarity">
    <text evidence="1">Belongs to the ParB family.</text>
</comment>
<dbReference type="Gene3D" id="1.10.10.2830">
    <property type="match status" value="1"/>
</dbReference>
<evidence type="ECO:0000256" key="1">
    <source>
        <dbReference type="ARBA" id="ARBA00006295"/>
    </source>
</evidence>
<feature type="region of interest" description="Disordered" evidence="4">
    <location>
        <begin position="279"/>
        <end position="308"/>
    </location>
</feature>
<dbReference type="FunFam" id="1.10.10.2830:FF:000001">
    <property type="entry name" value="Chromosome partitioning protein ParB"/>
    <property type="match status" value="1"/>
</dbReference>
<dbReference type="NCBIfam" id="TIGR00180">
    <property type="entry name" value="parB_part"/>
    <property type="match status" value="1"/>
</dbReference>
<dbReference type="CDD" id="cd16393">
    <property type="entry name" value="SPO0J_N"/>
    <property type="match status" value="1"/>
</dbReference>
<accession>A0A1G2PTZ9</accession>
<dbReference type="InterPro" id="IPR050336">
    <property type="entry name" value="Chromosome_partition/occlusion"/>
</dbReference>
<dbReference type="EMBL" id="MHSU01000008">
    <property type="protein sequence ID" value="OHA51062.1"/>
    <property type="molecule type" value="Genomic_DNA"/>
</dbReference>
<organism evidence="6 7">
    <name type="scientific">Candidatus Terrybacteria bacterium RIFCSPHIGHO2_02_41_19</name>
    <dbReference type="NCBI Taxonomy" id="1802364"/>
    <lineage>
        <taxon>Bacteria</taxon>
        <taxon>Candidatus Terryibacteriota</taxon>
    </lineage>
</organism>
<dbReference type="AlphaFoldDB" id="A0A1G2PTZ9"/>
<dbReference type="Gene3D" id="3.90.1530.30">
    <property type="match status" value="1"/>
</dbReference>
<protein>
    <recommendedName>
        <fullName evidence="5">ParB-like N-terminal domain-containing protein</fullName>
    </recommendedName>
</protein>
<dbReference type="Pfam" id="PF17762">
    <property type="entry name" value="HTH_ParB"/>
    <property type="match status" value="1"/>
</dbReference>
<keyword evidence="3" id="KW-0238">DNA-binding</keyword>
<dbReference type="Pfam" id="PF23552">
    <property type="entry name" value="ParB_C"/>
    <property type="match status" value="1"/>
</dbReference>
<dbReference type="InterPro" id="IPR036086">
    <property type="entry name" value="ParB/Sulfiredoxin_sf"/>
</dbReference>
<comment type="caution">
    <text evidence="6">The sequence shown here is derived from an EMBL/GenBank/DDBJ whole genome shotgun (WGS) entry which is preliminary data.</text>
</comment>
<dbReference type="InterPro" id="IPR041468">
    <property type="entry name" value="HTH_ParB/Spo0J"/>
</dbReference>